<dbReference type="InterPro" id="IPR036249">
    <property type="entry name" value="Thioredoxin-like_sf"/>
</dbReference>
<sequence length="170" mass="18626">MYWTKRHALVCTAVHCQQKGAMDVAGLLRLAVLRQGLDTEILVNNCGTIDLCDIGPNVVVYPDNVILRGVTKQDIPDIVAYLRGGPVVERLTLGADTPEERQRRALYADAVVGEATRPTPEFLALAARHGFDDAWIAEQQRRGFVARKPGADGGDETITVTKKARARYSV</sequence>
<dbReference type="SUPFAM" id="SSF52833">
    <property type="entry name" value="Thioredoxin-like"/>
    <property type="match status" value="1"/>
</dbReference>
<accession>A0A6J4UI44</accession>
<protein>
    <recommendedName>
        <fullName evidence="2">Ferredoxin</fullName>
    </recommendedName>
</protein>
<organism evidence="1">
    <name type="scientific">uncultured Thermomicrobiales bacterium</name>
    <dbReference type="NCBI Taxonomy" id="1645740"/>
    <lineage>
        <taxon>Bacteria</taxon>
        <taxon>Pseudomonadati</taxon>
        <taxon>Thermomicrobiota</taxon>
        <taxon>Thermomicrobia</taxon>
        <taxon>Thermomicrobiales</taxon>
        <taxon>environmental samples</taxon>
    </lineage>
</organism>
<evidence type="ECO:0008006" key="2">
    <source>
        <dbReference type="Google" id="ProtNLM"/>
    </source>
</evidence>
<evidence type="ECO:0000313" key="1">
    <source>
        <dbReference type="EMBL" id="CAA9551471.1"/>
    </source>
</evidence>
<reference evidence="1" key="1">
    <citation type="submission" date="2020-02" db="EMBL/GenBank/DDBJ databases">
        <authorList>
            <person name="Meier V. D."/>
        </authorList>
    </citation>
    <scope>NUCLEOTIDE SEQUENCE</scope>
    <source>
        <strain evidence="1">AVDCRST_MAG49</strain>
    </source>
</reference>
<proteinExistence type="predicted"/>
<dbReference type="Gene3D" id="3.40.30.10">
    <property type="entry name" value="Glutaredoxin"/>
    <property type="match status" value="1"/>
</dbReference>
<gene>
    <name evidence="1" type="ORF">AVDCRST_MAG49-1826</name>
</gene>
<name>A0A6J4UI44_9BACT</name>
<dbReference type="CDD" id="cd02980">
    <property type="entry name" value="TRX_Fd_family"/>
    <property type="match status" value="1"/>
</dbReference>
<dbReference type="EMBL" id="CADCWG010000120">
    <property type="protein sequence ID" value="CAA9551471.1"/>
    <property type="molecule type" value="Genomic_DNA"/>
</dbReference>
<dbReference type="AlphaFoldDB" id="A0A6J4UI44"/>